<organism evidence="1 2">
    <name type="scientific">Actinocrispum wychmicini</name>
    <dbReference type="NCBI Taxonomy" id="1213861"/>
    <lineage>
        <taxon>Bacteria</taxon>
        <taxon>Bacillati</taxon>
        <taxon>Actinomycetota</taxon>
        <taxon>Actinomycetes</taxon>
        <taxon>Pseudonocardiales</taxon>
        <taxon>Pseudonocardiaceae</taxon>
        <taxon>Actinocrispum</taxon>
    </lineage>
</organism>
<dbReference type="AlphaFoldDB" id="A0A4R2J0L1"/>
<dbReference type="Proteomes" id="UP000295680">
    <property type="component" value="Unassembled WGS sequence"/>
</dbReference>
<keyword evidence="2" id="KW-1185">Reference proteome</keyword>
<comment type="caution">
    <text evidence="1">The sequence shown here is derived from an EMBL/GenBank/DDBJ whole genome shotgun (WGS) entry which is preliminary data.</text>
</comment>
<gene>
    <name evidence="1" type="ORF">EV192_114109</name>
</gene>
<name>A0A4R2J0L1_9PSEU</name>
<evidence type="ECO:0000313" key="1">
    <source>
        <dbReference type="EMBL" id="TCO49739.1"/>
    </source>
</evidence>
<dbReference type="EMBL" id="SLWS01000014">
    <property type="protein sequence ID" value="TCO49739.1"/>
    <property type="molecule type" value="Genomic_DNA"/>
</dbReference>
<evidence type="ECO:0000313" key="2">
    <source>
        <dbReference type="Proteomes" id="UP000295680"/>
    </source>
</evidence>
<proteinExistence type="predicted"/>
<protein>
    <submittedName>
        <fullName evidence="1">Uncharacterized protein</fullName>
    </submittedName>
</protein>
<sequence length="248" mass="26778">MTAAAGQMLWLQRMAGNAATTRAVQRAGLEDWDFVGGALEGLAALNFSKRLCKDLIHHYCHGHGDEFGLTPLGMEQCNALIDFGHNPRSAHFLGFVRGMGAEIARTAGGDPAGLEKPLESDVSFTMLGACNTSGTLGDFTVYAWGKLKVWNPKADGSDADWSFDGHMWWYDRWDFDHRAASGSGEPGRTDKGSWRTNMGSLLNGIPFDIKSAAVPVRQARADGVGDNHYAKWEGNPDGKPLPVVAGIL</sequence>
<dbReference type="Gene3D" id="3.30.450.400">
    <property type="entry name" value="Colicin M, catalytic domain"/>
    <property type="match status" value="1"/>
</dbReference>
<reference evidence="1 2" key="1">
    <citation type="submission" date="2019-03" db="EMBL/GenBank/DDBJ databases">
        <title>Genomic Encyclopedia of Type Strains, Phase IV (KMG-IV): sequencing the most valuable type-strain genomes for metagenomic binning, comparative biology and taxonomic classification.</title>
        <authorList>
            <person name="Goeker M."/>
        </authorList>
    </citation>
    <scope>NUCLEOTIDE SEQUENCE [LARGE SCALE GENOMIC DNA]</scope>
    <source>
        <strain evidence="1 2">DSM 45934</strain>
    </source>
</reference>
<accession>A0A4R2J0L1</accession>